<evidence type="ECO:0000256" key="7">
    <source>
        <dbReference type="ARBA" id="ARBA00022989"/>
    </source>
</evidence>
<evidence type="ECO:0000256" key="10">
    <source>
        <dbReference type="ARBA" id="ARBA00038150"/>
    </source>
</evidence>
<evidence type="ECO:0000256" key="2">
    <source>
        <dbReference type="ARBA" id="ARBA00004922"/>
    </source>
</evidence>
<dbReference type="EMBL" id="QNGE01003045">
    <property type="protein sequence ID" value="KAA3674579.1"/>
    <property type="molecule type" value="Genomic_DNA"/>
</dbReference>
<protein>
    <submittedName>
        <fullName evidence="11">Beta-1,3-galactosyl-O-glycosyl-glycoprotein beta-1,6-N-acetylglucosaminyltransferase</fullName>
    </submittedName>
</protein>
<dbReference type="InterPro" id="IPR003406">
    <property type="entry name" value="Glyco_trans_14"/>
</dbReference>
<comment type="subcellular location">
    <subcellularLocation>
        <location evidence="1">Membrane</location>
        <topology evidence="1">Single-pass type II membrane protein</topology>
    </subcellularLocation>
</comment>
<evidence type="ECO:0000256" key="3">
    <source>
        <dbReference type="ARBA" id="ARBA00022676"/>
    </source>
</evidence>
<dbReference type="Pfam" id="PF02485">
    <property type="entry name" value="Branch"/>
    <property type="match status" value="1"/>
</dbReference>
<keyword evidence="8" id="KW-0472">Membrane</keyword>
<dbReference type="AlphaFoldDB" id="A0A5J4NH15"/>
<evidence type="ECO:0000313" key="11">
    <source>
        <dbReference type="EMBL" id="KAA3674579.1"/>
    </source>
</evidence>
<comment type="pathway">
    <text evidence="2">Protein modification; protein glycosylation.</text>
</comment>
<evidence type="ECO:0000313" key="12">
    <source>
        <dbReference type="Proteomes" id="UP000324629"/>
    </source>
</evidence>
<proteinExistence type="inferred from homology"/>
<comment type="caution">
    <text evidence="11">The sequence shown here is derived from an EMBL/GenBank/DDBJ whole genome shotgun (WGS) entry which is preliminary data.</text>
</comment>
<name>A0A5J4NH15_9TREM</name>
<evidence type="ECO:0000256" key="9">
    <source>
        <dbReference type="ARBA" id="ARBA00023180"/>
    </source>
</evidence>
<keyword evidence="6" id="KW-0735">Signal-anchor</keyword>
<keyword evidence="3 11" id="KW-0328">Glycosyltransferase</keyword>
<accession>A0A5J4NH15</accession>
<keyword evidence="5" id="KW-0812">Transmembrane</keyword>
<evidence type="ECO:0000256" key="5">
    <source>
        <dbReference type="ARBA" id="ARBA00022692"/>
    </source>
</evidence>
<keyword evidence="9" id="KW-0325">Glycoprotein</keyword>
<feature type="non-terminal residue" evidence="11">
    <location>
        <position position="1"/>
    </location>
</feature>
<evidence type="ECO:0000256" key="1">
    <source>
        <dbReference type="ARBA" id="ARBA00004606"/>
    </source>
</evidence>
<organism evidence="11 12">
    <name type="scientific">Paragonimus westermani</name>
    <dbReference type="NCBI Taxonomy" id="34504"/>
    <lineage>
        <taxon>Eukaryota</taxon>
        <taxon>Metazoa</taxon>
        <taxon>Spiralia</taxon>
        <taxon>Lophotrochozoa</taxon>
        <taxon>Platyhelminthes</taxon>
        <taxon>Trematoda</taxon>
        <taxon>Digenea</taxon>
        <taxon>Plagiorchiida</taxon>
        <taxon>Troglotremata</taxon>
        <taxon>Troglotrematidae</taxon>
        <taxon>Paragonimus</taxon>
    </lineage>
</organism>
<comment type="similarity">
    <text evidence="10">Belongs to the glycosyltransferase 14 family.</text>
</comment>
<reference evidence="11 12" key="1">
    <citation type="journal article" date="2019" name="Gigascience">
        <title>Whole-genome sequence of the oriental lung fluke Paragonimus westermani.</title>
        <authorList>
            <person name="Oey H."/>
            <person name="Zakrzewski M."/>
            <person name="Narain K."/>
            <person name="Devi K.R."/>
            <person name="Agatsuma T."/>
            <person name="Nawaratna S."/>
            <person name="Gobert G.N."/>
            <person name="Jones M.K."/>
            <person name="Ragan M.A."/>
            <person name="McManus D.P."/>
            <person name="Krause L."/>
        </authorList>
    </citation>
    <scope>NUCLEOTIDE SEQUENCE [LARGE SCALE GENOMIC DNA]</scope>
    <source>
        <strain evidence="11 12">IND2009</strain>
    </source>
</reference>
<evidence type="ECO:0000256" key="6">
    <source>
        <dbReference type="ARBA" id="ARBA00022968"/>
    </source>
</evidence>
<dbReference type="Proteomes" id="UP000324629">
    <property type="component" value="Unassembled WGS sequence"/>
</dbReference>
<sequence length="395" mass="46279">QLEQHLGGKLEDSTIAPSRHSMLRPNILLRCLWTLLTAFVIVLVIRNTRPTCEVSVQTKELKELVRHNYTLHSEERSFPLAFSILAYRDLHRVLRLLNTIHRPHNCYCIHIDRKATHQFRAIIEQTVHKRYGMEVFVVPEAESLDVRWGLMSVLDADLMCSRILLNRCSDWKYWINLTGQEFPLRTNWELVTALKLLNGSNMIAGSFKHRINSRLPLRVRLNFTFTWFKGSVHIAARREFVQFVHTDIKAKQILQVLREHERKVSKVTVPDETYFATINHNPVSLPVPGAFLRDTTNRDLKQISRYKVWASSHLPCGSGRWVRSICMLGLNDLPRLIDQPEFFANKFVPEVEPEAYDILELWLAHKVDYETRHAQLHPSFKRAYYSSLESSWRHL</sequence>
<dbReference type="PANTHER" id="PTHR19297:SF185">
    <property type="entry name" value="BETA-1,3-GALACTOSYL-O-GLYCOSYL-GLYCOPROTEIN BETA-1,6-N-ACETYLGLUCOSAMINYLTRANSFERASE 3"/>
    <property type="match status" value="1"/>
</dbReference>
<gene>
    <name evidence="11" type="ORF">DEA37_0004186</name>
</gene>
<keyword evidence="4 11" id="KW-0808">Transferase</keyword>
<evidence type="ECO:0000256" key="8">
    <source>
        <dbReference type="ARBA" id="ARBA00023136"/>
    </source>
</evidence>
<dbReference type="GO" id="GO:0008375">
    <property type="term" value="F:acetylglucosaminyltransferase activity"/>
    <property type="evidence" value="ECO:0007669"/>
    <property type="project" value="TreeGrafter"/>
</dbReference>
<keyword evidence="7" id="KW-1133">Transmembrane helix</keyword>
<keyword evidence="12" id="KW-1185">Reference proteome</keyword>
<dbReference type="GO" id="GO:0016020">
    <property type="term" value="C:membrane"/>
    <property type="evidence" value="ECO:0007669"/>
    <property type="project" value="UniProtKB-SubCell"/>
</dbReference>
<evidence type="ECO:0000256" key="4">
    <source>
        <dbReference type="ARBA" id="ARBA00022679"/>
    </source>
</evidence>
<dbReference type="PANTHER" id="PTHR19297">
    <property type="entry name" value="GLYCOSYLTRANSFERASE 14 FAMILY MEMBER"/>
    <property type="match status" value="1"/>
</dbReference>